<keyword evidence="5 16" id="KW-0633">Potassium transport</keyword>
<dbReference type="GO" id="GO:0007399">
    <property type="term" value="P:nervous system development"/>
    <property type="evidence" value="ECO:0007669"/>
    <property type="project" value="UniProtKB-ARBA"/>
</dbReference>
<keyword evidence="12 16" id="KW-0407">Ion channel</keyword>
<evidence type="ECO:0000256" key="6">
    <source>
        <dbReference type="ARBA" id="ARBA00022692"/>
    </source>
</evidence>
<keyword evidence="8 16" id="KW-0630">Potassium</keyword>
<dbReference type="STRING" id="244447.ENSCSEP00000010033"/>
<evidence type="ECO:0000256" key="17">
    <source>
        <dbReference type="SAM" id="MobiDB-lite"/>
    </source>
</evidence>
<evidence type="ECO:0000256" key="1">
    <source>
        <dbReference type="ARBA" id="ARBA00004141"/>
    </source>
</evidence>
<feature type="transmembrane region" description="Helical" evidence="18">
    <location>
        <begin position="72"/>
        <end position="93"/>
    </location>
</feature>
<keyword evidence="11 18" id="KW-0472">Membrane</keyword>
<evidence type="ECO:0000256" key="18">
    <source>
        <dbReference type="SAM" id="Phobius"/>
    </source>
</evidence>
<feature type="region of interest" description="Disordered" evidence="17">
    <location>
        <begin position="341"/>
        <end position="407"/>
    </location>
</feature>
<keyword evidence="7 16" id="KW-0851">Voltage-gated channel</keyword>
<evidence type="ECO:0000259" key="20">
    <source>
        <dbReference type="Pfam" id="PF17655"/>
    </source>
</evidence>
<dbReference type="Gene3D" id="2.60.40.1400">
    <property type="entry name" value="G protein-activated inward rectifier potassium channel 1"/>
    <property type="match status" value="1"/>
</dbReference>
<dbReference type="InterPro" id="IPR041647">
    <property type="entry name" value="IRK_C"/>
</dbReference>
<evidence type="ECO:0000313" key="22">
    <source>
        <dbReference type="Proteomes" id="UP000265120"/>
    </source>
</evidence>
<sequence>MSAIRRKFGEDYQVVNTNRGIAFSAPVKRKRQRFVEKNGRCNVQHGNLGGETSRYISDLFTTLVDLKWRWNLLIFILTYTVAWLVMASMWWVIAYIRGDLSHGGHDSSYTPCVANVYNFPSAFLFFIETEATIGYGHRYITEKCPEGIILFLFQSLLGSIVDAFLIGCMFIKMSQPKKRAETLMFSQDAVISQRDGRLCLMFRVGNLRNSHMVSAQIRCKLIKSRQTPEGEFLPLDQCELDVGFGTGADQLFLVSPLTICHEINPKSPFFDLSQHSLVNEQFEIVVILEGIVETTGMTCQARTSYTEDEVLWGHRFLPVMSLEEGFFRVDYSQFHNTFEVPTPPHSVKEQEEKSSLTSSIALPAAPTPSSPLLGNGARGGQRERLLSADFVDSTENQASRLPRKLQRMSSSKEEFWKGLKSGTPLPGGKASSTGDLPLSIQRLRSSSIPVSRQGQLEEQVQLLSLDGNADEFEVEKHRLPAAVSAIIAPNPTPIPNSLVRSRPDDNLPAKLRKMNVDR</sequence>
<evidence type="ECO:0000256" key="14">
    <source>
        <dbReference type="ARBA" id="ARBA00032145"/>
    </source>
</evidence>
<dbReference type="RefSeq" id="XP_008311941.1">
    <property type="nucleotide sequence ID" value="XM_008313719.3"/>
</dbReference>
<feature type="domain" description="Potassium channel inwardly rectifying transmembrane" evidence="19">
    <location>
        <begin position="35"/>
        <end position="176"/>
    </location>
</feature>
<comment type="similarity">
    <text evidence="2">Belongs to the inward rectifier-type potassium channel (TC 1.A.2.1) family. KCNJ3 subfamily.</text>
</comment>
<evidence type="ECO:0000256" key="16">
    <source>
        <dbReference type="RuleBase" id="RU003822"/>
    </source>
</evidence>
<evidence type="ECO:0000256" key="7">
    <source>
        <dbReference type="ARBA" id="ARBA00022882"/>
    </source>
</evidence>
<dbReference type="OrthoDB" id="273257at2759"/>
<evidence type="ECO:0000256" key="12">
    <source>
        <dbReference type="ARBA" id="ARBA00023303"/>
    </source>
</evidence>
<reference evidence="21 22" key="1">
    <citation type="journal article" date="2014" name="Nat. Genet.">
        <title>Whole-genome sequence of a flatfish provides insights into ZW sex chromosome evolution and adaptation to a benthic lifestyle.</title>
        <authorList>
            <person name="Chen S."/>
            <person name="Zhang G."/>
            <person name="Shao C."/>
            <person name="Huang Q."/>
            <person name="Liu G."/>
            <person name="Zhang P."/>
            <person name="Song W."/>
            <person name="An N."/>
            <person name="Chalopin D."/>
            <person name="Volff J.N."/>
            <person name="Hong Y."/>
            <person name="Li Q."/>
            <person name="Sha Z."/>
            <person name="Zhou H."/>
            <person name="Xie M."/>
            <person name="Yu Q."/>
            <person name="Liu Y."/>
            <person name="Xiang H."/>
            <person name="Wang N."/>
            <person name="Wu K."/>
            <person name="Yang C."/>
            <person name="Zhou Q."/>
            <person name="Liao X."/>
            <person name="Yang L."/>
            <person name="Hu Q."/>
            <person name="Zhang J."/>
            <person name="Meng L."/>
            <person name="Jin L."/>
            <person name="Tian Y."/>
            <person name="Lian J."/>
            <person name="Yang J."/>
            <person name="Miao G."/>
            <person name="Liu S."/>
            <person name="Liang Z."/>
            <person name="Yan F."/>
            <person name="Li Y."/>
            <person name="Sun B."/>
            <person name="Zhang H."/>
            <person name="Zhang J."/>
            <person name="Zhu Y."/>
            <person name="Du M."/>
            <person name="Zhao Y."/>
            <person name="Schartl M."/>
            <person name="Tang Q."/>
            <person name="Wang J."/>
        </authorList>
    </citation>
    <scope>NUCLEOTIDE SEQUENCE</scope>
</reference>
<evidence type="ECO:0000256" key="9">
    <source>
        <dbReference type="ARBA" id="ARBA00022989"/>
    </source>
</evidence>
<feature type="transmembrane region" description="Helical" evidence="18">
    <location>
        <begin position="148"/>
        <end position="171"/>
    </location>
</feature>
<organism evidence="21 22">
    <name type="scientific">Cynoglossus semilaevis</name>
    <name type="common">Tongue sole</name>
    <dbReference type="NCBI Taxonomy" id="244447"/>
    <lineage>
        <taxon>Eukaryota</taxon>
        <taxon>Metazoa</taxon>
        <taxon>Chordata</taxon>
        <taxon>Craniata</taxon>
        <taxon>Vertebrata</taxon>
        <taxon>Euteleostomi</taxon>
        <taxon>Actinopterygii</taxon>
        <taxon>Neopterygii</taxon>
        <taxon>Teleostei</taxon>
        <taxon>Neoteleostei</taxon>
        <taxon>Acanthomorphata</taxon>
        <taxon>Carangaria</taxon>
        <taxon>Pleuronectiformes</taxon>
        <taxon>Pleuronectoidei</taxon>
        <taxon>Cynoglossidae</taxon>
        <taxon>Cynoglossinae</taxon>
        <taxon>Cynoglossus</taxon>
    </lineage>
</organism>
<dbReference type="GO" id="GO:0034702">
    <property type="term" value="C:monoatomic ion channel complex"/>
    <property type="evidence" value="ECO:0007669"/>
    <property type="project" value="UniProtKB-KW"/>
</dbReference>
<dbReference type="InParanoid" id="A0A3P8V3Q1"/>
<evidence type="ECO:0000256" key="3">
    <source>
        <dbReference type="ARBA" id="ARBA00015495"/>
    </source>
</evidence>
<dbReference type="Gene3D" id="1.10.287.70">
    <property type="match status" value="1"/>
</dbReference>
<dbReference type="SUPFAM" id="SSF81296">
    <property type="entry name" value="E set domains"/>
    <property type="match status" value="1"/>
</dbReference>
<evidence type="ECO:0000256" key="8">
    <source>
        <dbReference type="ARBA" id="ARBA00022958"/>
    </source>
</evidence>
<dbReference type="AlphaFoldDB" id="A0A3P8V3Q1"/>
<evidence type="ECO:0000313" key="21">
    <source>
        <dbReference type="Ensembl" id="ENSCSEP00000010033.1"/>
    </source>
</evidence>
<keyword evidence="22" id="KW-1185">Reference proteome</keyword>
<dbReference type="InterPro" id="IPR013518">
    <property type="entry name" value="K_chnl_inward-rec_Kir_cyto"/>
</dbReference>
<dbReference type="FunFam" id="1.10.287.70:FF:000019">
    <property type="entry name" value="G protein-activated inward rectifier potassium channel 1"/>
    <property type="match status" value="1"/>
</dbReference>
<protein>
    <recommendedName>
        <fullName evidence="3">G protein-activated inward rectifier potassium channel 1</fullName>
    </recommendedName>
    <alternativeName>
        <fullName evidence="14">Inward rectifier K(+) channel Kir3.1</fullName>
    </alternativeName>
    <alternativeName>
        <fullName evidence="13">Potassium channel, inwardly rectifying subfamily J member 3</fullName>
    </alternativeName>
</protein>
<keyword evidence="9 18" id="KW-1133">Transmembrane helix</keyword>
<dbReference type="Pfam" id="PF17655">
    <property type="entry name" value="IRK_C"/>
    <property type="match status" value="1"/>
</dbReference>
<dbReference type="InterPro" id="IPR016449">
    <property type="entry name" value="K_chnl_inward-rec_Kir"/>
</dbReference>
<dbReference type="GO" id="GO:0015467">
    <property type="term" value="F:G-protein activated inward rectifier potassium channel activity"/>
    <property type="evidence" value="ECO:0007669"/>
    <property type="project" value="InterPro"/>
</dbReference>
<reference evidence="21" key="3">
    <citation type="submission" date="2025-09" db="UniProtKB">
        <authorList>
            <consortium name="Ensembl"/>
        </authorList>
    </citation>
    <scope>IDENTIFICATION</scope>
</reference>
<dbReference type="FunFam" id="2.60.40.1400:FF:000006">
    <property type="entry name" value="G protein-activated inward rectifier potassium channel 1"/>
    <property type="match status" value="1"/>
</dbReference>
<comment type="catalytic activity">
    <reaction evidence="15">
        <text>K(+)(in) = K(+)(out)</text>
        <dbReference type="Rhea" id="RHEA:29463"/>
        <dbReference type="ChEBI" id="CHEBI:29103"/>
    </reaction>
</comment>
<feature type="region of interest" description="Disordered" evidence="17">
    <location>
        <begin position="491"/>
        <end position="518"/>
    </location>
</feature>
<evidence type="ECO:0000256" key="4">
    <source>
        <dbReference type="ARBA" id="ARBA00022448"/>
    </source>
</evidence>
<keyword evidence="10 16" id="KW-0406">Ion transport</keyword>
<dbReference type="OMA" id="WRGLKTG"/>
<dbReference type="GO" id="GO:0034765">
    <property type="term" value="P:regulation of monoatomic ion transmembrane transport"/>
    <property type="evidence" value="ECO:0007669"/>
    <property type="project" value="TreeGrafter"/>
</dbReference>
<dbReference type="GeneID" id="103381403"/>
<dbReference type="PRINTS" id="PR01320">
    <property type="entry name" value="KIRCHANNEL"/>
</dbReference>
<dbReference type="GO" id="GO:1990573">
    <property type="term" value="P:potassium ion import across plasma membrane"/>
    <property type="evidence" value="ECO:0007669"/>
    <property type="project" value="TreeGrafter"/>
</dbReference>
<feature type="domain" description="Inward rectifier potassium channel C-terminal" evidence="20">
    <location>
        <begin position="183"/>
        <end position="354"/>
    </location>
</feature>
<dbReference type="PANTHER" id="PTHR11767">
    <property type="entry name" value="INWARD RECTIFIER POTASSIUM CHANNEL"/>
    <property type="match status" value="1"/>
</dbReference>
<keyword evidence="4 16" id="KW-0813">Transport</keyword>
<dbReference type="Proteomes" id="UP000265120">
    <property type="component" value="Chromosome 8"/>
</dbReference>
<dbReference type="GeneTree" id="ENSGT01080000257365"/>
<accession>A0A3P8V3Q1</accession>
<evidence type="ECO:0000259" key="19">
    <source>
        <dbReference type="Pfam" id="PF01007"/>
    </source>
</evidence>
<dbReference type="InterPro" id="IPR003274">
    <property type="entry name" value="K_chnl_inward-rec_Kir3.1"/>
</dbReference>
<dbReference type="GO" id="GO:0005886">
    <property type="term" value="C:plasma membrane"/>
    <property type="evidence" value="ECO:0007669"/>
    <property type="project" value="TreeGrafter"/>
</dbReference>
<evidence type="ECO:0000256" key="15">
    <source>
        <dbReference type="ARBA" id="ARBA00034430"/>
    </source>
</evidence>
<dbReference type="PRINTS" id="PR01327">
    <property type="entry name" value="KIR31CHANNEL"/>
</dbReference>
<dbReference type="SUPFAM" id="SSF81324">
    <property type="entry name" value="Voltage-gated potassium channels"/>
    <property type="match status" value="1"/>
</dbReference>
<proteinExistence type="inferred from homology"/>
<name>A0A3P8V3Q1_CYNSE</name>
<evidence type="ECO:0000256" key="13">
    <source>
        <dbReference type="ARBA" id="ARBA00031390"/>
    </source>
</evidence>
<dbReference type="KEGG" id="csem:103381403"/>
<evidence type="ECO:0000256" key="5">
    <source>
        <dbReference type="ARBA" id="ARBA00022538"/>
    </source>
</evidence>
<keyword evidence="6 16" id="KW-0812">Transmembrane</keyword>
<dbReference type="PANTHER" id="PTHR11767:SF99">
    <property type="entry name" value="G PROTEIN-ACTIVATED INWARD RECTIFIER POTASSIUM CHANNEL 1"/>
    <property type="match status" value="1"/>
</dbReference>
<evidence type="ECO:0000256" key="2">
    <source>
        <dbReference type="ARBA" id="ARBA00009002"/>
    </source>
</evidence>
<evidence type="ECO:0000256" key="11">
    <source>
        <dbReference type="ARBA" id="ARBA00023136"/>
    </source>
</evidence>
<dbReference type="InterPro" id="IPR040445">
    <property type="entry name" value="Kir_TM"/>
</dbReference>
<comment type="subcellular location">
    <subcellularLocation>
        <location evidence="1 16">Membrane</location>
        <topology evidence="1 16">Multi-pass membrane protein</topology>
    </subcellularLocation>
</comment>
<dbReference type="Ensembl" id="ENSCSET00000010152.1">
    <property type="protein sequence ID" value="ENSCSEP00000010033.1"/>
    <property type="gene ID" value="ENSCSEG00000006443.1"/>
</dbReference>
<dbReference type="InterPro" id="IPR014756">
    <property type="entry name" value="Ig_E-set"/>
</dbReference>
<evidence type="ECO:0000256" key="10">
    <source>
        <dbReference type="ARBA" id="ARBA00023065"/>
    </source>
</evidence>
<dbReference type="Pfam" id="PF01007">
    <property type="entry name" value="IRK"/>
    <property type="match status" value="1"/>
</dbReference>
<reference evidence="21" key="2">
    <citation type="submission" date="2025-08" db="UniProtKB">
        <authorList>
            <consortium name="Ensembl"/>
        </authorList>
    </citation>
    <scope>IDENTIFICATION</scope>
</reference>